<evidence type="ECO:0000256" key="4">
    <source>
        <dbReference type="ARBA" id="ARBA00022741"/>
    </source>
</evidence>
<keyword evidence="8" id="KW-0028">Amino-acid biosynthesis</keyword>
<feature type="binding site" evidence="9">
    <location>
        <position position="260"/>
    </location>
    <ligand>
        <name>ATP</name>
        <dbReference type="ChEBI" id="CHEBI:30616"/>
    </ligand>
</feature>
<dbReference type="Gene3D" id="3.40.50.620">
    <property type="entry name" value="HUPs"/>
    <property type="match status" value="1"/>
</dbReference>
<dbReference type="Gene3D" id="3.60.20.10">
    <property type="entry name" value="Glutamine Phosphoribosylpyrophosphate, subunit 1, domain 1"/>
    <property type="match status" value="1"/>
</dbReference>
<reference evidence="12 13" key="1">
    <citation type="journal article" date="2016" name="Front. Microbiol.">
        <title>Single-Cell (Meta-)Genomics of a Dimorphic Candidatus Thiomargarita nelsonii Reveals Genomic Plasticity.</title>
        <authorList>
            <person name="Flood B.E."/>
            <person name="Fliss P."/>
            <person name="Jones D.S."/>
            <person name="Dick G.J."/>
            <person name="Jain S."/>
            <person name="Kaster A.K."/>
            <person name="Winkel M."/>
            <person name="Mussmann M."/>
            <person name="Bailey J."/>
        </authorList>
    </citation>
    <scope>NUCLEOTIDE SEQUENCE [LARGE SCALE GENOMIC DNA]</scope>
    <source>
        <strain evidence="12">Hydrate Ridge</strain>
    </source>
</reference>
<gene>
    <name evidence="12" type="ORF">PN36_02440</name>
</gene>
<dbReference type="PROSITE" id="PS51278">
    <property type="entry name" value="GATASE_TYPE_2"/>
    <property type="match status" value="1"/>
</dbReference>
<comment type="catalytic activity">
    <reaction evidence="7">
        <text>L-aspartate + L-glutamine + ATP + H2O = L-asparagine + L-glutamate + AMP + diphosphate + H(+)</text>
        <dbReference type="Rhea" id="RHEA:12228"/>
        <dbReference type="ChEBI" id="CHEBI:15377"/>
        <dbReference type="ChEBI" id="CHEBI:15378"/>
        <dbReference type="ChEBI" id="CHEBI:29985"/>
        <dbReference type="ChEBI" id="CHEBI:29991"/>
        <dbReference type="ChEBI" id="CHEBI:30616"/>
        <dbReference type="ChEBI" id="CHEBI:33019"/>
        <dbReference type="ChEBI" id="CHEBI:58048"/>
        <dbReference type="ChEBI" id="CHEBI:58359"/>
        <dbReference type="ChEBI" id="CHEBI:456215"/>
        <dbReference type="EC" id="6.3.5.4"/>
    </reaction>
</comment>
<evidence type="ECO:0000256" key="3">
    <source>
        <dbReference type="ARBA" id="ARBA00012737"/>
    </source>
</evidence>
<evidence type="ECO:0000256" key="2">
    <source>
        <dbReference type="ARBA" id="ARBA00005752"/>
    </source>
</evidence>
<dbReference type="Pfam" id="PF00733">
    <property type="entry name" value="Asn_synthase"/>
    <property type="match status" value="1"/>
</dbReference>
<dbReference type="AlphaFoldDB" id="A0A0A6PJZ1"/>
<sequence length="614" mass="69396">MCGIAGIASSAPLQDRESLSTMRDTMTHRGPDDAGIWWSQDACVGLAHRRLSIIDLSSGGHQPMQVGALTIVFNGEIYNYRELKDELRAMGHTFRTQSDTEVLLESYKAWGTQCLSRLEGMFAFCIYDSREKQLFLARDRAGEKPLFYQHNNDKLVFASELKGLLSIPGFSRQLDLEGLNFYLAYGYIPGEMCLVKGVHKLPQGHCMTYRSGKIHIWRYWQLPELATISHDQEALTGELENLLEDSVRRQLIADVPVGVLLSGGLDSSLITAMAAQATSRAIKTFTVSFAGHAEYDEAPYAKIVAEHFGTEHLALVAEPAAVDILPKLARQFDEPIADHAIVPTYLVSQMIRQHATVALSGDGGDELFGGYPHYSWIQRQIRLRRIIPNFLRSSIGYLASYMLPVGMRGRNHLIGFGGGVQRGISYINLYFDKVSRERLLSPAIINSSPENYKERFCVAEHSPAQQAMAVDFQTTLVDAFLVKVDRASMLASLEIRAPFLSYPLIEFAFKRVPDKLRATQSERKILLRHLARKHLPHNLDIKRKQGFTMPIASWFKTGWGDFIKSTLRDAELFDQSMIQRLLKNQSQGYSNANRLFALTMFELWRREYNIDLPH</sequence>
<evidence type="ECO:0000256" key="7">
    <source>
        <dbReference type="ARBA" id="ARBA00048741"/>
    </source>
</evidence>
<dbReference type="Proteomes" id="UP000030428">
    <property type="component" value="Unassembled WGS sequence"/>
</dbReference>
<dbReference type="InterPro" id="IPR014729">
    <property type="entry name" value="Rossmann-like_a/b/a_fold"/>
</dbReference>
<feature type="site" description="Important for beta-aspartyl-AMP intermediate formation" evidence="10">
    <location>
        <position position="362"/>
    </location>
</feature>
<dbReference type="Pfam" id="PF13537">
    <property type="entry name" value="GATase_7"/>
    <property type="match status" value="1"/>
</dbReference>
<evidence type="ECO:0000313" key="13">
    <source>
        <dbReference type="Proteomes" id="UP000030428"/>
    </source>
</evidence>
<keyword evidence="4 9" id="KW-0547">Nucleotide-binding</keyword>
<feature type="domain" description="Glutamine amidotransferase type-2" evidence="11">
    <location>
        <begin position="2"/>
        <end position="212"/>
    </location>
</feature>
<keyword evidence="13" id="KW-1185">Reference proteome</keyword>
<dbReference type="GO" id="GO:0004066">
    <property type="term" value="F:asparagine synthase (glutamine-hydrolyzing) activity"/>
    <property type="evidence" value="ECO:0007669"/>
    <property type="project" value="UniProtKB-EC"/>
</dbReference>
<evidence type="ECO:0000256" key="5">
    <source>
        <dbReference type="ARBA" id="ARBA00022840"/>
    </source>
</evidence>
<dbReference type="PANTHER" id="PTHR43284">
    <property type="entry name" value="ASPARAGINE SYNTHETASE (GLUTAMINE-HYDROLYZING)"/>
    <property type="match status" value="1"/>
</dbReference>
<keyword evidence="5 9" id="KW-0067">ATP-binding</keyword>
<feature type="active site" description="For GATase activity" evidence="8">
    <location>
        <position position="2"/>
    </location>
</feature>
<evidence type="ECO:0000256" key="1">
    <source>
        <dbReference type="ARBA" id="ARBA00005187"/>
    </source>
</evidence>
<accession>A0A0A6PJZ1</accession>
<dbReference type="InterPro" id="IPR001962">
    <property type="entry name" value="Asn_synthase"/>
</dbReference>
<name>A0A0A6PJZ1_9GAMM</name>
<dbReference type="EMBL" id="JSZA02000006">
    <property type="protein sequence ID" value="KHD10494.1"/>
    <property type="molecule type" value="Genomic_DNA"/>
</dbReference>
<dbReference type="EC" id="6.3.5.4" evidence="3"/>
<protein>
    <recommendedName>
        <fullName evidence="3">asparagine synthase (glutamine-hydrolyzing)</fullName>
        <ecNumber evidence="3">6.3.5.4</ecNumber>
    </recommendedName>
</protein>
<dbReference type="CDD" id="cd01991">
    <property type="entry name" value="Asn_synthase_B_C"/>
    <property type="match status" value="1"/>
</dbReference>
<feature type="binding site" evidence="9">
    <location>
        <position position="99"/>
    </location>
    <ligand>
        <name>L-glutamine</name>
        <dbReference type="ChEBI" id="CHEBI:58359"/>
    </ligand>
</feature>
<comment type="caution">
    <text evidence="12">The sequence shown here is derived from an EMBL/GenBank/DDBJ whole genome shotgun (WGS) entry which is preliminary data.</text>
</comment>
<comment type="similarity">
    <text evidence="2">Belongs to the asparagine synthetase family.</text>
</comment>
<dbReference type="PIRSF" id="PIRSF001589">
    <property type="entry name" value="Asn_synthetase_glu-h"/>
    <property type="match status" value="1"/>
</dbReference>
<dbReference type="PANTHER" id="PTHR43284:SF1">
    <property type="entry name" value="ASPARAGINE SYNTHETASE"/>
    <property type="match status" value="1"/>
</dbReference>
<dbReference type="GO" id="GO:0006529">
    <property type="term" value="P:asparagine biosynthetic process"/>
    <property type="evidence" value="ECO:0007669"/>
    <property type="project" value="UniProtKB-KW"/>
</dbReference>
<proteinExistence type="inferred from homology"/>
<dbReference type="NCBIfam" id="TIGR01536">
    <property type="entry name" value="asn_synth_AEB"/>
    <property type="match status" value="1"/>
</dbReference>
<evidence type="ECO:0000256" key="10">
    <source>
        <dbReference type="PIRSR" id="PIRSR001589-3"/>
    </source>
</evidence>
<dbReference type="SUPFAM" id="SSF56235">
    <property type="entry name" value="N-terminal nucleophile aminohydrolases (Ntn hydrolases)"/>
    <property type="match status" value="1"/>
</dbReference>
<evidence type="ECO:0000256" key="8">
    <source>
        <dbReference type="PIRSR" id="PIRSR001589-1"/>
    </source>
</evidence>
<evidence type="ECO:0000256" key="6">
    <source>
        <dbReference type="ARBA" id="ARBA00022962"/>
    </source>
</evidence>
<comment type="pathway">
    <text evidence="1">Amino-acid biosynthesis; L-asparagine biosynthesis; L-asparagine from L-aspartate (L-Gln route): step 1/1.</text>
</comment>
<dbReference type="InterPro" id="IPR051786">
    <property type="entry name" value="ASN_synthetase/amidase"/>
</dbReference>
<dbReference type="InterPro" id="IPR006426">
    <property type="entry name" value="Asn_synth_AEB"/>
</dbReference>
<dbReference type="SUPFAM" id="SSF52402">
    <property type="entry name" value="Adenine nucleotide alpha hydrolases-like"/>
    <property type="match status" value="1"/>
</dbReference>
<organism evidence="12 13">
    <name type="scientific">Candidatus Thiomargarita nelsonii</name>
    <dbReference type="NCBI Taxonomy" id="1003181"/>
    <lineage>
        <taxon>Bacteria</taxon>
        <taxon>Pseudomonadati</taxon>
        <taxon>Pseudomonadota</taxon>
        <taxon>Gammaproteobacteria</taxon>
        <taxon>Thiotrichales</taxon>
        <taxon>Thiotrichaceae</taxon>
        <taxon>Thiomargarita</taxon>
    </lineage>
</organism>
<keyword evidence="6 8" id="KW-0315">Glutamine amidotransferase</keyword>
<dbReference type="InterPro" id="IPR029055">
    <property type="entry name" value="Ntn_hydrolases_N"/>
</dbReference>
<keyword evidence="8" id="KW-0061">Asparagine biosynthesis</keyword>
<dbReference type="InterPro" id="IPR017932">
    <property type="entry name" value="GATase_2_dom"/>
</dbReference>
<dbReference type="InterPro" id="IPR033738">
    <property type="entry name" value="AsnB_N"/>
</dbReference>
<evidence type="ECO:0000256" key="9">
    <source>
        <dbReference type="PIRSR" id="PIRSR001589-2"/>
    </source>
</evidence>
<dbReference type="GO" id="GO:0005524">
    <property type="term" value="F:ATP binding"/>
    <property type="evidence" value="ECO:0007669"/>
    <property type="project" value="UniProtKB-KW"/>
</dbReference>
<evidence type="ECO:0000313" key="12">
    <source>
        <dbReference type="EMBL" id="KHD10494.1"/>
    </source>
</evidence>
<dbReference type="GO" id="GO:0005829">
    <property type="term" value="C:cytosol"/>
    <property type="evidence" value="ECO:0007669"/>
    <property type="project" value="TreeGrafter"/>
</dbReference>
<feature type="binding site" evidence="9">
    <location>
        <begin position="360"/>
        <end position="361"/>
    </location>
    <ligand>
        <name>ATP</name>
        <dbReference type="ChEBI" id="CHEBI:30616"/>
    </ligand>
</feature>
<dbReference type="CDD" id="cd00712">
    <property type="entry name" value="AsnB"/>
    <property type="match status" value="1"/>
</dbReference>
<evidence type="ECO:0000259" key="11">
    <source>
        <dbReference type="PROSITE" id="PS51278"/>
    </source>
</evidence>